<dbReference type="AlphaFoldDB" id="A0A7M3STW1"/>
<sequence length="205" mass="21944">MGAMASQSMTALRTYAGEQGDERIARRRQQLLDAALESLGASDGGSISVRGVCREARLTARYFYESFDSADDLVAATYDGVIDEIMDNASEAFSRRTNIRSRVHGAVGAIVDVIDGDRRKGRLLFSPTLVSATLATRRLEATRNLAAITAQSAVGSHHTASGDDVAAAYYRVGGLANLLAAWLDDRVQMTRDALIDACTALLIGE</sequence>
<evidence type="ECO:0000259" key="3">
    <source>
        <dbReference type="PROSITE" id="PS50977"/>
    </source>
</evidence>
<evidence type="ECO:0000256" key="1">
    <source>
        <dbReference type="ARBA" id="ARBA00023125"/>
    </source>
</evidence>
<dbReference type="InterPro" id="IPR001647">
    <property type="entry name" value="HTH_TetR"/>
</dbReference>
<dbReference type="Gene3D" id="1.10.357.10">
    <property type="entry name" value="Tetracycline Repressor, domain 2"/>
    <property type="match status" value="1"/>
</dbReference>
<dbReference type="InterPro" id="IPR050624">
    <property type="entry name" value="HTH-type_Tx_Regulator"/>
</dbReference>
<organism evidence="4 5">
    <name type="scientific">Gordonia crocea</name>
    <dbReference type="NCBI Taxonomy" id="589162"/>
    <lineage>
        <taxon>Bacteria</taxon>
        <taxon>Bacillati</taxon>
        <taxon>Actinomycetota</taxon>
        <taxon>Actinomycetes</taxon>
        <taxon>Mycobacteriales</taxon>
        <taxon>Gordoniaceae</taxon>
        <taxon>Gordonia</taxon>
    </lineage>
</organism>
<feature type="domain" description="HTH tetR-type" evidence="3">
    <location>
        <begin position="25"/>
        <end position="85"/>
    </location>
</feature>
<dbReference type="PANTHER" id="PTHR43479:SF11">
    <property type="entry name" value="ACREF_ENVCD OPERON REPRESSOR-RELATED"/>
    <property type="match status" value="1"/>
</dbReference>
<dbReference type="PANTHER" id="PTHR43479">
    <property type="entry name" value="ACREF/ENVCD OPERON REPRESSOR-RELATED"/>
    <property type="match status" value="1"/>
</dbReference>
<proteinExistence type="predicted"/>
<evidence type="ECO:0000256" key="2">
    <source>
        <dbReference type="PROSITE-ProRule" id="PRU00335"/>
    </source>
</evidence>
<dbReference type="PROSITE" id="PS50977">
    <property type="entry name" value="HTH_TETR_2"/>
    <property type="match status" value="1"/>
</dbReference>
<keyword evidence="5" id="KW-1185">Reference proteome</keyword>
<dbReference type="EMBL" id="BJOU01000001">
    <property type="protein sequence ID" value="GED96085.1"/>
    <property type="molecule type" value="Genomic_DNA"/>
</dbReference>
<protein>
    <submittedName>
        <fullName evidence="4">TetR family transcriptional regulator</fullName>
    </submittedName>
</protein>
<dbReference type="InterPro" id="IPR036271">
    <property type="entry name" value="Tet_transcr_reg_TetR-rel_C_sf"/>
</dbReference>
<keyword evidence="1 2" id="KW-0238">DNA-binding</keyword>
<gene>
    <name evidence="4" type="ORF">nbrc107697_01240</name>
</gene>
<reference evidence="5" key="1">
    <citation type="submission" date="2019-06" db="EMBL/GenBank/DDBJ databases">
        <title>Gordonia isolated from sludge of a wastewater treatment plant.</title>
        <authorList>
            <person name="Tamura T."/>
            <person name="Aoyama K."/>
            <person name="Kang Y."/>
            <person name="Saito S."/>
            <person name="Akiyama N."/>
            <person name="Yazawa K."/>
            <person name="Gonoi T."/>
            <person name="Mikami Y."/>
        </authorList>
    </citation>
    <scope>NUCLEOTIDE SEQUENCE [LARGE SCALE GENOMIC DNA]</scope>
    <source>
        <strain evidence="5">NBRC 107697</strain>
    </source>
</reference>
<evidence type="ECO:0000313" key="4">
    <source>
        <dbReference type="EMBL" id="GED96085.1"/>
    </source>
</evidence>
<dbReference type="Proteomes" id="UP000444980">
    <property type="component" value="Unassembled WGS sequence"/>
</dbReference>
<feature type="DNA-binding region" description="H-T-H motif" evidence="2">
    <location>
        <begin position="48"/>
        <end position="67"/>
    </location>
</feature>
<evidence type="ECO:0000313" key="5">
    <source>
        <dbReference type="Proteomes" id="UP000444980"/>
    </source>
</evidence>
<accession>A0A7M3STW1</accession>
<dbReference type="SUPFAM" id="SSF46689">
    <property type="entry name" value="Homeodomain-like"/>
    <property type="match status" value="1"/>
</dbReference>
<dbReference type="InterPro" id="IPR009057">
    <property type="entry name" value="Homeodomain-like_sf"/>
</dbReference>
<comment type="caution">
    <text evidence="4">The sequence shown here is derived from an EMBL/GenBank/DDBJ whole genome shotgun (WGS) entry which is preliminary data.</text>
</comment>
<dbReference type="SUPFAM" id="SSF48498">
    <property type="entry name" value="Tetracyclin repressor-like, C-terminal domain"/>
    <property type="match status" value="1"/>
</dbReference>
<dbReference type="GO" id="GO:0003677">
    <property type="term" value="F:DNA binding"/>
    <property type="evidence" value="ECO:0007669"/>
    <property type="project" value="UniProtKB-UniRule"/>
</dbReference>
<name>A0A7M3STW1_9ACTN</name>